<protein>
    <recommendedName>
        <fullName evidence="5">PEP-CTERM protein-sorting domain-containing protein</fullName>
    </recommendedName>
</protein>
<feature type="region of interest" description="Disordered" evidence="1">
    <location>
        <begin position="161"/>
        <end position="184"/>
    </location>
</feature>
<comment type="caution">
    <text evidence="3">The sequence shown here is derived from an EMBL/GenBank/DDBJ whole genome shotgun (WGS) entry which is preliminary data.</text>
</comment>
<keyword evidence="4" id="KW-1185">Reference proteome</keyword>
<evidence type="ECO:0000313" key="3">
    <source>
        <dbReference type="EMBL" id="MDG3007540.1"/>
    </source>
</evidence>
<gene>
    <name evidence="3" type="ORF">PZE19_27575</name>
</gene>
<sequence length="222" mass="21854">MTRPGFTPTAVLAASTLLALGAWAPRASAAAINPNAATATAYYRLTADSPLPAPAANIDGPQVVALVTPAGGVVPPTKADGTQGSPLTILGDSHGFDADQLVVALKDSATDSGTPEQLLGLVFFGQGLQAGGELHFALSIDGALAGDPPKLVSSTPGVTITAIPQTSTDPGSGGGTDNGGSTPNVPEPVGFVLWSAAAGAIALRARARFRARALTSHGTAAA</sequence>
<name>A0ABT6FJH5_9BACT</name>
<evidence type="ECO:0000256" key="2">
    <source>
        <dbReference type="SAM" id="SignalP"/>
    </source>
</evidence>
<feature type="signal peptide" evidence="2">
    <location>
        <begin position="1"/>
        <end position="29"/>
    </location>
</feature>
<organism evidence="3 4">
    <name type="scientific">Paludisphaera mucosa</name>
    <dbReference type="NCBI Taxonomy" id="3030827"/>
    <lineage>
        <taxon>Bacteria</taxon>
        <taxon>Pseudomonadati</taxon>
        <taxon>Planctomycetota</taxon>
        <taxon>Planctomycetia</taxon>
        <taxon>Isosphaerales</taxon>
        <taxon>Isosphaeraceae</taxon>
        <taxon>Paludisphaera</taxon>
    </lineage>
</organism>
<dbReference type="EMBL" id="JARRAG010000002">
    <property type="protein sequence ID" value="MDG3007540.1"/>
    <property type="molecule type" value="Genomic_DNA"/>
</dbReference>
<accession>A0ABT6FJH5</accession>
<dbReference type="Proteomes" id="UP001216907">
    <property type="component" value="Unassembled WGS sequence"/>
</dbReference>
<dbReference type="RefSeq" id="WP_277863818.1">
    <property type="nucleotide sequence ID" value="NZ_JARRAG010000002.1"/>
</dbReference>
<keyword evidence="2" id="KW-0732">Signal</keyword>
<evidence type="ECO:0008006" key="5">
    <source>
        <dbReference type="Google" id="ProtNLM"/>
    </source>
</evidence>
<evidence type="ECO:0000313" key="4">
    <source>
        <dbReference type="Proteomes" id="UP001216907"/>
    </source>
</evidence>
<reference evidence="3 4" key="1">
    <citation type="submission" date="2023-03" db="EMBL/GenBank/DDBJ databases">
        <title>Paludisphaera mucosa sp. nov. a novel planctomycete from northern fen.</title>
        <authorList>
            <person name="Ivanova A."/>
        </authorList>
    </citation>
    <scope>NUCLEOTIDE SEQUENCE [LARGE SCALE GENOMIC DNA]</scope>
    <source>
        <strain evidence="3 4">Pla2</strain>
    </source>
</reference>
<evidence type="ECO:0000256" key="1">
    <source>
        <dbReference type="SAM" id="MobiDB-lite"/>
    </source>
</evidence>
<proteinExistence type="predicted"/>
<feature type="chain" id="PRO_5046783096" description="PEP-CTERM protein-sorting domain-containing protein" evidence="2">
    <location>
        <begin position="30"/>
        <end position="222"/>
    </location>
</feature>